<dbReference type="HOGENOM" id="CLU_215905_1_0_9"/>
<dbReference type="RefSeq" id="WP_015390863.1">
    <property type="nucleotide sequence ID" value="NC_020291.1"/>
</dbReference>
<dbReference type="OrthoDB" id="1740077at2"/>
<protein>
    <recommendedName>
        <fullName evidence="3">XkdX family protein</fullName>
    </recommendedName>
</protein>
<keyword evidence="2" id="KW-1185">Reference proteome</keyword>
<dbReference type="KEGG" id="csr:Cspa_c07600"/>
<reference evidence="1 2" key="1">
    <citation type="submission" date="2013-02" db="EMBL/GenBank/DDBJ databases">
        <title>Genome sequence of Clostridium saccharoperbutylacetonicum N1-4(HMT).</title>
        <authorList>
            <person name="Poehlein A."/>
            <person name="Daniel R."/>
        </authorList>
    </citation>
    <scope>NUCLEOTIDE SEQUENCE [LARGE SCALE GENOMIC DNA]</scope>
    <source>
        <strain evidence="2">N1-4(HMT)</strain>
    </source>
</reference>
<sequence length="43" mass="4986">MYETLRRLYQESKLKETGLNNAITKGWITEEQKAKIITSVATQ</sequence>
<evidence type="ECO:0000313" key="1">
    <source>
        <dbReference type="EMBL" id="AGF54537.1"/>
    </source>
</evidence>
<name>M1MSH8_9CLOT</name>
<dbReference type="AlphaFoldDB" id="M1MSH8"/>
<dbReference type="EMBL" id="CP004121">
    <property type="protein sequence ID" value="AGF54537.1"/>
    <property type="molecule type" value="Genomic_DNA"/>
</dbReference>
<gene>
    <name evidence="1" type="ORF">Cspa_c07600</name>
</gene>
<evidence type="ECO:0008006" key="3">
    <source>
        <dbReference type="Google" id="ProtNLM"/>
    </source>
</evidence>
<accession>M1MSH8</accession>
<evidence type="ECO:0000313" key="2">
    <source>
        <dbReference type="Proteomes" id="UP000011728"/>
    </source>
</evidence>
<dbReference type="PATRIC" id="fig|931276.5.peg.713"/>
<organism evidence="1 2">
    <name type="scientific">Clostridium saccharoperbutylacetonicum N1-4(HMT)</name>
    <dbReference type="NCBI Taxonomy" id="931276"/>
    <lineage>
        <taxon>Bacteria</taxon>
        <taxon>Bacillati</taxon>
        <taxon>Bacillota</taxon>
        <taxon>Clostridia</taxon>
        <taxon>Eubacteriales</taxon>
        <taxon>Clostridiaceae</taxon>
        <taxon>Clostridium</taxon>
    </lineage>
</organism>
<proteinExistence type="predicted"/>
<dbReference type="Proteomes" id="UP000011728">
    <property type="component" value="Chromosome"/>
</dbReference>